<keyword evidence="2" id="KW-1185">Reference proteome</keyword>
<evidence type="ECO:0000313" key="2">
    <source>
        <dbReference type="Proteomes" id="UP000192596"/>
    </source>
</evidence>
<accession>A0A1V8SFT9</accession>
<evidence type="ECO:0000313" key="1">
    <source>
        <dbReference type="EMBL" id="OQN97996.1"/>
    </source>
</evidence>
<gene>
    <name evidence="1" type="ORF">B0A48_16301</name>
</gene>
<proteinExistence type="predicted"/>
<dbReference type="InParanoid" id="A0A1V8SFT9"/>
<organism evidence="1 2">
    <name type="scientific">Cryoendolithus antarcticus</name>
    <dbReference type="NCBI Taxonomy" id="1507870"/>
    <lineage>
        <taxon>Eukaryota</taxon>
        <taxon>Fungi</taxon>
        <taxon>Dikarya</taxon>
        <taxon>Ascomycota</taxon>
        <taxon>Pezizomycotina</taxon>
        <taxon>Dothideomycetes</taxon>
        <taxon>Dothideomycetidae</taxon>
        <taxon>Cladosporiales</taxon>
        <taxon>Cladosporiaceae</taxon>
        <taxon>Cryoendolithus</taxon>
    </lineage>
</organism>
<comment type="caution">
    <text evidence="1">The sequence shown here is derived from an EMBL/GenBank/DDBJ whole genome shotgun (WGS) entry which is preliminary data.</text>
</comment>
<sequence length="106" mass="11829">MSSHELTSRRAHVPVARTPLAELSVNQAAKRIASQAFAAPFVILTKAMESQRAAESTEAVVAFTGLSLASPDVIQWRHTKEKKAEYAFEFAAMTRTQTEYLERFED</sequence>
<protein>
    <submittedName>
        <fullName evidence="1">Uncharacterized protein</fullName>
    </submittedName>
</protein>
<dbReference type="EMBL" id="NAJO01000049">
    <property type="protein sequence ID" value="OQN97996.1"/>
    <property type="molecule type" value="Genomic_DNA"/>
</dbReference>
<name>A0A1V8SFT9_9PEZI</name>
<reference evidence="2" key="1">
    <citation type="submission" date="2017-03" db="EMBL/GenBank/DDBJ databases">
        <title>Genomes of endolithic fungi from Antarctica.</title>
        <authorList>
            <person name="Coleine C."/>
            <person name="Masonjones S."/>
            <person name="Stajich J.E."/>
        </authorList>
    </citation>
    <scope>NUCLEOTIDE SEQUENCE [LARGE SCALE GENOMIC DNA]</scope>
    <source>
        <strain evidence="2">CCFEE 5527</strain>
    </source>
</reference>
<dbReference type="AlphaFoldDB" id="A0A1V8SFT9"/>
<dbReference type="Proteomes" id="UP000192596">
    <property type="component" value="Unassembled WGS sequence"/>
</dbReference>